<dbReference type="PANTHER" id="PTHR35391">
    <property type="entry name" value="C2H2-TYPE DOMAIN-CONTAINING PROTEIN-RELATED"/>
    <property type="match status" value="1"/>
</dbReference>
<dbReference type="InterPro" id="IPR057026">
    <property type="entry name" value="Znf-C2H2_ascomycetes"/>
</dbReference>
<dbReference type="Pfam" id="PF24537">
    <property type="entry name" value="zf-C2H2_fungi"/>
    <property type="match status" value="1"/>
</dbReference>
<evidence type="ECO:0000256" key="1">
    <source>
        <dbReference type="PROSITE-ProRule" id="PRU00042"/>
    </source>
</evidence>
<dbReference type="AlphaFoldDB" id="A0A428RHM4"/>
<dbReference type="SMART" id="SM00355">
    <property type="entry name" value="ZnF_C2H2"/>
    <property type="match status" value="4"/>
</dbReference>
<dbReference type="InterPro" id="IPR013087">
    <property type="entry name" value="Znf_C2H2_type"/>
</dbReference>
<feature type="coiled-coil region" evidence="2">
    <location>
        <begin position="680"/>
        <end position="707"/>
    </location>
</feature>
<feature type="region of interest" description="Disordered" evidence="3">
    <location>
        <begin position="708"/>
        <end position="786"/>
    </location>
</feature>
<dbReference type="Pfam" id="PF26082">
    <property type="entry name" value="zf-C2H2_AcuF"/>
    <property type="match status" value="1"/>
</dbReference>
<comment type="caution">
    <text evidence="5">The sequence shown here is derived from an EMBL/GenBank/DDBJ whole genome shotgun (WGS) entry which is preliminary data.</text>
</comment>
<evidence type="ECO:0000313" key="6">
    <source>
        <dbReference type="Proteomes" id="UP000287972"/>
    </source>
</evidence>
<keyword evidence="6" id="KW-1185">Reference proteome</keyword>
<dbReference type="Gene3D" id="1.20.58.80">
    <property type="entry name" value="Phosphotransferase system, lactose/cellobiose-type IIA subunit"/>
    <property type="match status" value="1"/>
</dbReference>
<keyword evidence="1" id="KW-0863">Zinc-finger</keyword>
<dbReference type="Pfam" id="PF26118">
    <property type="entry name" value="DUF8035"/>
    <property type="match status" value="1"/>
</dbReference>
<evidence type="ECO:0000259" key="4">
    <source>
        <dbReference type="PROSITE" id="PS50157"/>
    </source>
</evidence>
<dbReference type="InterPro" id="IPR007330">
    <property type="entry name" value="MIT_dom"/>
</dbReference>
<keyword evidence="2" id="KW-0175">Coiled coil</keyword>
<feature type="compositionally biased region" description="Basic and acidic residues" evidence="3">
    <location>
        <begin position="938"/>
        <end position="952"/>
    </location>
</feature>
<dbReference type="Proteomes" id="UP000287972">
    <property type="component" value="Unassembled WGS sequence"/>
</dbReference>
<organism evidence="5 6">
    <name type="scientific">Fusarium floridanum</name>
    <dbReference type="NCBI Taxonomy" id="1325733"/>
    <lineage>
        <taxon>Eukaryota</taxon>
        <taxon>Fungi</taxon>
        <taxon>Dikarya</taxon>
        <taxon>Ascomycota</taxon>
        <taxon>Pezizomycotina</taxon>
        <taxon>Sordariomycetes</taxon>
        <taxon>Hypocreomycetidae</taxon>
        <taxon>Hypocreales</taxon>
        <taxon>Nectriaceae</taxon>
        <taxon>Fusarium</taxon>
        <taxon>Fusarium solani species complex</taxon>
    </lineage>
</organism>
<evidence type="ECO:0000256" key="3">
    <source>
        <dbReference type="SAM" id="MobiDB-lite"/>
    </source>
</evidence>
<proteinExistence type="predicted"/>
<name>A0A428RHM4_9HYPO</name>
<feature type="compositionally biased region" description="Basic and acidic residues" evidence="3">
    <location>
        <begin position="983"/>
        <end position="1010"/>
    </location>
</feature>
<dbReference type="Gene3D" id="3.30.160.60">
    <property type="entry name" value="Classic Zinc Finger"/>
    <property type="match status" value="1"/>
</dbReference>
<sequence>MDRSQDRGAIAHNVHNVLGAFRNVGASLKQGAKFPDDQGKSEDLLSLLSTFENEITRFKMWAGNLAAHQSGPASLDHRLREAPHVKEQVVYLLCDISESLKDAVALILHEDSPKGTKDIQDEPPPLHESAGQDSEDDFTDSDLDDDEDVPPETRLSSLCADISEATDCLLRLSVAIANPAPHERFRKLGAGPSEDVSFYEAHDIRYVRDKFPKADKALPDVLGKFITRRRQFFKYREAHHAKLAAGLDQEAQKDTTRTEIVPKTVASSLPEHFKGTAVIDEDNRSDTAISETSYATSAGFLMQEDEQMKPAPPLKVPPPPPEAEKGAFECPFCYRMISASTRRAWKRHVFGDLRPYTCLFSRCTESNTDFDRRHRWQLHVAQYHWRTWSCPFKCKDIFPSSLELGDHIRHQHLPNANDEHLNTVVARGEVPVPYDISKECPLCRHIVSGLSSYVRHVGRHLEQLALFALPDIKDELPEDEFESDEQNDVASEMNAESVGSDDSEVSSGAHESQEQLEPSGVGDQVDLQIRSEEQEEPDYAARTTEDGGERSVDGGNDQGRELPQLRREITESSTERDDDDHNPLEELQRLHQDSGNIANEATEEHKSIPVTEESPNEAQGPSIGERPPSQKKLLRSALQQANTAVQLDNTQNFQGAKTAYVTACELLDQVTQITSSGEDRRKLQAIRHSYISRIAELEEEIIEQDANVGSEAASDTEQPTRPAARDSDPGTTFEPPSPLSRAQNPSAEESGGMIGASTERIMTGQQDTISPIEPVDKPDPAMQDGRPVFTRMSRRHLSIETLQTFELDFDLDPDPEYVLIKRWVPEPEQDRLWAHTKSIRERRGGPLVSEKWKPQKDAPEFAWVRHKKPGRRRSKNPALLMYLAGVKPSEETNQTEEPDEQPYSLSDTEDNVQEQEGGGSKNRSEHSPTDDEEAGEALFHRREDGTLIREVRGISLPSEGEDPSTPTAHEEPHTKTPPGDGSWIDKDVRMEENAIHSSKDADSKKPEKSKVISGTSAERLEGAEEIQREGFFMCDCCPEKPQRFKTIEELSAHAAKKPHECLFCGRRFRTEAAVRFHLDLIHAPFQNAHEAQGGVHADLDDEQTGEGSDILHHGPQDATGDPERTVPRVNRGIEK</sequence>
<dbReference type="InterPro" id="IPR036181">
    <property type="entry name" value="MIT_dom_sf"/>
</dbReference>
<dbReference type="InterPro" id="IPR058925">
    <property type="entry name" value="zf-C2H2_AcuF"/>
</dbReference>
<evidence type="ECO:0000313" key="5">
    <source>
        <dbReference type="EMBL" id="RSL77018.1"/>
    </source>
</evidence>
<accession>A0A428RHM4</accession>
<feature type="compositionally biased region" description="Basic and acidic residues" evidence="3">
    <location>
        <begin position="543"/>
        <end position="592"/>
    </location>
</feature>
<dbReference type="EMBL" id="NKCL01000268">
    <property type="protein sequence ID" value="RSL77018.1"/>
    <property type="molecule type" value="Genomic_DNA"/>
</dbReference>
<feature type="region of interest" description="Disordered" evidence="3">
    <location>
        <begin position="836"/>
        <end position="1017"/>
    </location>
</feature>
<feature type="region of interest" description="Disordered" evidence="3">
    <location>
        <begin position="478"/>
        <end position="637"/>
    </location>
</feature>
<reference evidence="5 6" key="1">
    <citation type="submission" date="2017-06" db="EMBL/GenBank/DDBJ databases">
        <title>Comparative genomic analysis of Ambrosia Fusariam Clade fungi.</title>
        <authorList>
            <person name="Stajich J.E."/>
            <person name="Carrillo J."/>
            <person name="Kijimoto T."/>
            <person name="Eskalen A."/>
            <person name="O'Donnell K."/>
            <person name="Kasson M."/>
        </authorList>
    </citation>
    <scope>NUCLEOTIDE SEQUENCE [LARGE SCALE GENOMIC DNA]</scope>
    <source>
        <strain evidence="5 6">NRRL62606</strain>
    </source>
</reference>
<keyword evidence="1" id="KW-0862">Zinc</keyword>
<feature type="compositionally biased region" description="Acidic residues" evidence="3">
    <location>
        <begin position="133"/>
        <end position="150"/>
    </location>
</feature>
<protein>
    <recommendedName>
        <fullName evidence="4">C2H2-type domain-containing protein</fullName>
    </recommendedName>
</protein>
<gene>
    <name evidence="5" type="ORF">CEP51_009443</name>
</gene>
<feature type="compositionally biased region" description="Basic and acidic residues" evidence="3">
    <location>
        <begin position="1109"/>
        <end position="1135"/>
    </location>
</feature>
<feature type="compositionally biased region" description="Acidic residues" evidence="3">
    <location>
        <begin position="478"/>
        <end position="487"/>
    </location>
</feature>
<dbReference type="SUPFAM" id="SSF116846">
    <property type="entry name" value="MIT domain"/>
    <property type="match status" value="1"/>
</dbReference>
<feature type="compositionally biased region" description="Basic residues" evidence="3">
    <location>
        <begin position="864"/>
        <end position="875"/>
    </location>
</feature>
<feature type="region of interest" description="Disordered" evidence="3">
    <location>
        <begin position="113"/>
        <end position="153"/>
    </location>
</feature>
<dbReference type="Pfam" id="PF04212">
    <property type="entry name" value="MIT"/>
    <property type="match status" value="1"/>
</dbReference>
<dbReference type="InterPro" id="IPR058348">
    <property type="entry name" value="DUF8035"/>
</dbReference>
<feature type="domain" description="C2H2-type" evidence="4">
    <location>
        <begin position="1059"/>
        <end position="1087"/>
    </location>
</feature>
<feature type="compositionally biased region" description="Basic and acidic residues" evidence="3">
    <location>
        <begin position="836"/>
        <end position="859"/>
    </location>
</feature>
<dbReference type="PROSITE" id="PS50157">
    <property type="entry name" value="ZINC_FINGER_C2H2_2"/>
    <property type="match status" value="1"/>
</dbReference>
<dbReference type="PANTHER" id="PTHR35391:SF7">
    <property type="entry name" value="C2H2-TYPE DOMAIN-CONTAINING PROTEIN"/>
    <property type="match status" value="1"/>
</dbReference>
<dbReference type="PROSITE" id="PS00028">
    <property type="entry name" value="ZINC_FINGER_C2H2_1"/>
    <property type="match status" value="2"/>
</dbReference>
<feature type="region of interest" description="Disordered" evidence="3">
    <location>
        <begin position="1091"/>
        <end position="1135"/>
    </location>
</feature>
<keyword evidence="1" id="KW-0479">Metal-binding</keyword>
<dbReference type="GO" id="GO:0008270">
    <property type="term" value="F:zinc ion binding"/>
    <property type="evidence" value="ECO:0007669"/>
    <property type="project" value="UniProtKB-KW"/>
</dbReference>
<evidence type="ECO:0000256" key="2">
    <source>
        <dbReference type="SAM" id="Coils"/>
    </source>
</evidence>